<feature type="transmembrane region" description="Helical" evidence="1">
    <location>
        <begin position="6"/>
        <end position="28"/>
    </location>
</feature>
<keyword evidence="1" id="KW-1133">Transmembrane helix</keyword>
<keyword evidence="1" id="KW-0812">Transmembrane</keyword>
<protein>
    <submittedName>
        <fullName evidence="2">Uncharacterized protein</fullName>
    </submittedName>
</protein>
<dbReference type="AlphaFoldDB" id="A0A074MPA8"/>
<evidence type="ECO:0000313" key="2">
    <source>
        <dbReference type="EMBL" id="KEO96821.1"/>
    </source>
</evidence>
<dbReference type="PATRIC" id="fig|39960.10.peg.2968"/>
<accession>A0A074MPA8</accession>
<evidence type="ECO:0000313" key="3">
    <source>
        <dbReference type="Proteomes" id="UP000027866"/>
    </source>
</evidence>
<evidence type="ECO:0000256" key="1">
    <source>
        <dbReference type="SAM" id="Phobius"/>
    </source>
</evidence>
<sequence>MSETLLAVLQYYGAGAGLVAAFIVSLNLGTRPTGWGFVIFVTSSIALIAWGFMNEEGQGIGWQNIGLLAINLVGVYRYLFAAGDDDKEPEETTA</sequence>
<organism evidence="2 3">
    <name type="scientific">Erythrobacter litoralis</name>
    <dbReference type="NCBI Taxonomy" id="39960"/>
    <lineage>
        <taxon>Bacteria</taxon>
        <taxon>Pseudomonadati</taxon>
        <taxon>Pseudomonadota</taxon>
        <taxon>Alphaproteobacteria</taxon>
        <taxon>Sphingomonadales</taxon>
        <taxon>Erythrobacteraceae</taxon>
        <taxon>Erythrobacter/Porphyrobacter group</taxon>
        <taxon>Erythrobacter</taxon>
    </lineage>
</organism>
<dbReference type="Proteomes" id="UP000027866">
    <property type="component" value="Unassembled WGS sequence"/>
</dbReference>
<name>A0A074MPA8_9SPHN</name>
<keyword evidence="3" id="KW-1185">Reference proteome</keyword>
<proteinExistence type="predicted"/>
<keyword evidence="1" id="KW-0472">Membrane</keyword>
<feature type="transmembrane region" description="Helical" evidence="1">
    <location>
        <begin position="35"/>
        <end position="53"/>
    </location>
</feature>
<dbReference type="KEGG" id="elq:Ga0102493_11716"/>
<comment type="caution">
    <text evidence="2">The sequence shown here is derived from an EMBL/GenBank/DDBJ whole genome shotgun (WGS) entry which is preliminary data.</text>
</comment>
<feature type="transmembrane region" description="Helical" evidence="1">
    <location>
        <begin position="59"/>
        <end position="79"/>
    </location>
</feature>
<reference evidence="2 3" key="1">
    <citation type="submission" date="2014-04" db="EMBL/GenBank/DDBJ databases">
        <title>A comprehensive comparison of genomes of Erythrobacter spp. Strains.</title>
        <authorList>
            <person name="Zheng Q."/>
        </authorList>
    </citation>
    <scope>NUCLEOTIDE SEQUENCE [LARGE SCALE GENOMIC DNA]</scope>
    <source>
        <strain evidence="2 3">DSM 8509</strain>
    </source>
</reference>
<gene>
    <name evidence="2" type="ORF">EH32_09065</name>
</gene>
<dbReference type="RefSeq" id="WP_034902200.1">
    <property type="nucleotide sequence ID" value="NZ_CP017057.1"/>
</dbReference>
<dbReference type="EMBL" id="JMIX01000004">
    <property type="protein sequence ID" value="KEO96821.1"/>
    <property type="molecule type" value="Genomic_DNA"/>
</dbReference>
<dbReference type="OrthoDB" id="7619970at2"/>